<dbReference type="PANTHER" id="PTHR21266:SF59">
    <property type="entry name" value="BLR4922 PROTEIN"/>
    <property type="match status" value="1"/>
</dbReference>
<dbReference type="Pfam" id="PF19112">
    <property type="entry name" value="VanA_C"/>
    <property type="match status" value="1"/>
</dbReference>
<keyword evidence="3" id="KW-0560">Oxidoreductase</keyword>
<dbReference type="SUPFAM" id="SSF55961">
    <property type="entry name" value="Bet v1-like"/>
    <property type="match status" value="1"/>
</dbReference>
<protein>
    <submittedName>
        <fullName evidence="7">Aromatic ring-hydroxylating dioxygenase subunit alpha</fullName>
    </submittedName>
</protein>
<accession>A0A968GHZ4</accession>
<evidence type="ECO:0000256" key="5">
    <source>
        <dbReference type="ARBA" id="ARBA00023014"/>
    </source>
</evidence>
<evidence type="ECO:0000259" key="6">
    <source>
        <dbReference type="PROSITE" id="PS51296"/>
    </source>
</evidence>
<dbReference type="Gene3D" id="3.90.380.10">
    <property type="entry name" value="Naphthalene 1,2-dioxygenase Alpha Subunit, Chain A, domain 1"/>
    <property type="match status" value="1"/>
</dbReference>
<dbReference type="RefSeq" id="WP_167695470.1">
    <property type="nucleotide sequence ID" value="NZ_CP118181.1"/>
</dbReference>
<evidence type="ECO:0000313" key="8">
    <source>
        <dbReference type="Proteomes" id="UP000778951"/>
    </source>
</evidence>
<dbReference type="PROSITE" id="PS51296">
    <property type="entry name" value="RIESKE"/>
    <property type="match status" value="1"/>
</dbReference>
<dbReference type="SUPFAM" id="SSF50022">
    <property type="entry name" value="ISP domain"/>
    <property type="match status" value="1"/>
</dbReference>
<dbReference type="GO" id="GO:0051213">
    <property type="term" value="F:dioxygenase activity"/>
    <property type="evidence" value="ECO:0007669"/>
    <property type="project" value="UniProtKB-KW"/>
</dbReference>
<dbReference type="EMBL" id="JAATLM010000001">
    <property type="protein sequence ID" value="NIZ69377.1"/>
    <property type="molecule type" value="Genomic_DNA"/>
</dbReference>
<dbReference type="Pfam" id="PF00355">
    <property type="entry name" value="Rieske"/>
    <property type="match status" value="1"/>
</dbReference>
<organism evidence="7 8">
    <name type="scientific">Entomospira culicis</name>
    <dbReference type="NCBI Taxonomy" id="2719989"/>
    <lineage>
        <taxon>Bacteria</taxon>
        <taxon>Pseudomonadati</taxon>
        <taxon>Spirochaetota</taxon>
        <taxon>Spirochaetia</taxon>
        <taxon>Spirochaetales</taxon>
        <taxon>Spirochaetaceae</taxon>
        <taxon>Entomospira</taxon>
    </lineage>
</organism>
<dbReference type="InterPro" id="IPR044043">
    <property type="entry name" value="VanA_C_cat"/>
</dbReference>
<dbReference type="AlphaFoldDB" id="A0A968GHZ4"/>
<evidence type="ECO:0000313" key="7">
    <source>
        <dbReference type="EMBL" id="NIZ69377.1"/>
    </source>
</evidence>
<keyword evidence="1" id="KW-0001">2Fe-2S</keyword>
<dbReference type="CDD" id="cd03469">
    <property type="entry name" value="Rieske_RO_Alpha_N"/>
    <property type="match status" value="1"/>
</dbReference>
<dbReference type="InterPro" id="IPR036922">
    <property type="entry name" value="Rieske_2Fe-2S_sf"/>
</dbReference>
<evidence type="ECO:0000256" key="2">
    <source>
        <dbReference type="ARBA" id="ARBA00022723"/>
    </source>
</evidence>
<reference evidence="7" key="1">
    <citation type="submission" date="2020-03" db="EMBL/GenBank/DDBJ databases">
        <title>Spirochaetal bacteria isolated from arthropods constitute a novel genus Entomospira genus novum within the order Spirochaetales.</title>
        <authorList>
            <person name="Grana-Miraglia L."/>
            <person name="Sikutova S."/>
            <person name="Fingerle V."/>
            <person name="Sing A."/>
            <person name="Castillo-Ramirez S."/>
            <person name="Margos G."/>
            <person name="Rudolf I."/>
        </authorList>
    </citation>
    <scope>NUCLEOTIDE SEQUENCE</scope>
    <source>
        <strain evidence="7">BR149</strain>
    </source>
</reference>
<keyword evidence="5" id="KW-0411">Iron-sulfur</keyword>
<comment type="caution">
    <text evidence="7">The sequence shown here is derived from an EMBL/GenBank/DDBJ whole genome shotgun (WGS) entry which is preliminary data.</text>
</comment>
<keyword evidence="8" id="KW-1185">Reference proteome</keyword>
<dbReference type="PANTHER" id="PTHR21266">
    <property type="entry name" value="IRON-SULFUR DOMAIN CONTAINING PROTEIN"/>
    <property type="match status" value="1"/>
</dbReference>
<dbReference type="Gene3D" id="2.102.10.10">
    <property type="entry name" value="Rieske [2Fe-2S] iron-sulphur domain"/>
    <property type="match status" value="1"/>
</dbReference>
<sequence>MNINRWYAVLSAEEIKYKKPLLKRRFGEEILFFRQKDKTIVALDNKCPHRGASLAHGELTEQNEIACPFHAIRFNQEGKATAIPANGLSAEVPKNMCVKSWPVQEAHGFIWLWYGEALEHYPPVPWFENLPDTMPYRESTHLWNCHYTRCIENQLDFAHVPIVHKKTIGRGNKTVIDMPMLEKNERGFLTKTDFHQDTGQVVDHKKHPAHDFSRFHLEFVWPNIWQNYLYNKARAVLAFSPIDEHHTLIYMRYYHEIPLFGSIVRHFGLQFSQKILQEDHDVVMTQRPDKSDYHMGEILLPQESPIILYRKGREEQQLY</sequence>
<dbReference type="InterPro" id="IPR017941">
    <property type="entry name" value="Rieske_2Fe-2S"/>
</dbReference>
<evidence type="ECO:0000256" key="4">
    <source>
        <dbReference type="ARBA" id="ARBA00023004"/>
    </source>
</evidence>
<dbReference type="GO" id="GO:0046872">
    <property type="term" value="F:metal ion binding"/>
    <property type="evidence" value="ECO:0007669"/>
    <property type="project" value="UniProtKB-KW"/>
</dbReference>
<keyword evidence="4" id="KW-0408">Iron</keyword>
<dbReference type="GO" id="GO:0051537">
    <property type="term" value="F:2 iron, 2 sulfur cluster binding"/>
    <property type="evidence" value="ECO:0007669"/>
    <property type="project" value="UniProtKB-KW"/>
</dbReference>
<evidence type="ECO:0000256" key="3">
    <source>
        <dbReference type="ARBA" id="ARBA00023002"/>
    </source>
</evidence>
<proteinExistence type="predicted"/>
<keyword evidence="2" id="KW-0479">Metal-binding</keyword>
<name>A0A968GHZ4_9SPIO</name>
<dbReference type="InterPro" id="IPR050584">
    <property type="entry name" value="Cholesterol_7-desaturase"/>
</dbReference>
<feature type="domain" description="Rieske" evidence="6">
    <location>
        <begin position="6"/>
        <end position="112"/>
    </location>
</feature>
<evidence type="ECO:0000256" key="1">
    <source>
        <dbReference type="ARBA" id="ARBA00022714"/>
    </source>
</evidence>
<dbReference type="Proteomes" id="UP000778951">
    <property type="component" value="Unassembled WGS sequence"/>
</dbReference>
<gene>
    <name evidence="7" type="ORF">HCT48_04000</name>
</gene>
<keyword evidence="7" id="KW-0223">Dioxygenase</keyword>